<feature type="transmembrane region" description="Helical" evidence="1">
    <location>
        <begin position="76"/>
        <end position="94"/>
    </location>
</feature>
<evidence type="ECO:0000256" key="1">
    <source>
        <dbReference type="SAM" id="Phobius"/>
    </source>
</evidence>
<proteinExistence type="predicted"/>
<gene>
    <name evidence="2" type="ORF">B0H64DRAFT_21132</name>
</gene>
<feature type="transmembrane region" description="Helical" evidence="1">
    <location>
        <begin position="100"/>
        <end position="119"/>
    </location>
</feature>
<organism evidence="2 3">
    <name type="scientific">Chaetomium fimeti</name>
    <dbReference type="NCBI Taxonomy" id="1854472"/>
    <lineage>
        <taxon>Eukaryota</taxon>
        <taxon>Fungi</taxon>
        <taxon>Dikarya</taxon>
        <taxon>Ascomycota</taxon>
        <taxon>Pezizomycotina</taxon>
        <taxon>Sordariomycetes</taxon>
        <taxon>Sordariomycetidae</taxon>
        <taxon>Sordariales</taxon>
        <taxon>Chaetomiaceae</taxon>
        <taxon>Chaetomium</taxon>
    </lineage>
</organism>
<keyword evidence="1" id="KW-1133">Transmembrane helix</keyword>
<protein>
    <submittedName>
        <fullName evidence="2">Uncharacterized protein</fullName>
    </submittedName>
</protein>
<reference evidence="2" key="2">
    <citation type="submission" date="2023-06" db="EMBL/GenBank/DDBJ databases">
        <authorList>
            <consortium name="Lawrence Berkeley National Laboratory"/>
            <person name="Haridas S."/>
            <person name="Hensen N."/>
            <person name="Bonometti L."/>
            <person name="Westerberg I."/>
            <person name="Brannstrom I.O."/>
            <person name="Guillou S."/>
            <person name="Cros-Aarteil S."/>
            <person name="Calhoun S."/>
            <person name="Kuo A."/>
            <person name="Mondo S."/>
            <person name="Pangilinan J."/>
            <person name="Riley R."/>
            <person name="Labutti K."/>
            <person name="Andreopoulos B."/>
            <person name="Lipzen A."/>
            <person name="Chen C."/>
            <person name="Yanf M."/>
            <person name="Daum C."/>
            <person name="Ng V."/>
            <person name="Clum A."/>
            <person name="Steindorff A."/>
            <person name="Ohm R."/>
            <person name="Martin F."/>
            <person name="Silar P."/>
            <person name="Natvig D."/>
            <person name="Lalanne C."/>
            <person name="Gautier V."/>
            <person name="Ament-Velasquez S.L."/>
            <person name="Kruys A."/>
            <person name="Hutchinson M.I."/>
            <person name="Powell A.J."/>
            <person name="Barry K."/>
            <person name="Miller A.N."/>
            <person name="Grigoriev I.V."/>
            <person name="Debuchy R."/>
            <person name="Gladieux P."/>
            <person name="Thoren M.H."/>
            <person name="Johannesson H."/>
        </authorList>
    </citation>
    <scope>NUCLEOTIDE SEQUENCE</scope>
    <source>
        <strain evidence="2">CBS 168.71</strain>
    </source>
</reference>
<dbReference type="GeneID" id="87836383"/>
<dbReference type="AlphaFoldDB" id="A0AAE0HQ79"/>
<sequence length="167" mass="17816">MLGYGAERSGFGVLSTNTWSWKSSGVISNGLTVERLGHGMYACIGYTTTSLACNILALGTSNTTGLSRVSVSIARFRVLGYTMILSVCGGVTASDWVSGVIQGIVGTWVMLCLAILVELGESPPRRGGRVGCCCLFWAKSLCFTADGGPHSLFSELPLPFWYYVPLR</sequence>
<dbReference type="Proteomes" id="UP001278766">
    <property type="component" value="Unassembled WGS sequence"/>
</dbReference>
<evidence type="ECO:0000313" key="2">
    <source>
        <dbReference type="EMBL" id="KAK3300703.1"/>
    </source>
</evidence>
<comment type="caution">
    <text evidence="2">The sequence shown here is derived from an EMBL/GenBank/DDBJ whole genome shotgun (WGS) entry which is preliminary data.</text>
</comment>
<keyword evidence="3" id="KW-1185">Reference proteome</keyword>
<dbReference type="EMBL" id="JAUEPN010000001">
    <property type="protein sequence ID" value="KAK3300703.1"/>
    <property type="molecule type" value="Genomic_DNA"/>
</dbReference>
<evidence type="ECO:0000313" key="3">
    <source>
        <dbReference type="Proteomes" id="UP001278766"/>
    </source>
</evidence>
<accession>A0AAE0HQ79</accession>
<name>A0AAE0HQ79_9PEZI</name>
<dbReference type="RefSeq" id="XP_062664217.1">
    <property type="nucleotide sequence ID" value="XM_062799435.1"/>
</dbReference>
<keyword evidence="1" id="KW-0472">Membrane</keyword>
<reference evidence="2" key="1">
    <citation type="journal article" date="2023" name="Mol. Phylogenet. Evol.">
        <title>Genome-scale phylogeny and comparative genomics of the fungal order Sordariales.</title>
        <authorList>
            <person name="Hensen N."/>
            <person name="Bonometti L."/>
            <person name="Westerberg I."/>
            <person name="Brannstrom I.O."/>
            <person name="Guillou S."/>
            <person name="Cros-Aarteil S."/>
            <person name="Calhoun S."/>
            <person name="Haridas S."/>
            <person name="Kuo A."/>
            <person name="Mondo S."/>
            <person name="Pangilinan J."/>
            <person name="Riley R."/>
            <person name="LaButti K."/>
            <person name="Andreopoulos B."/>
            <person name="Lipzen A."/>
            <person name="Chen C."/>
            <person name="Yan M."/>
            <person name="Daum C."/>
            <person name="Ng V."/>
            <person name="Clum A."/>
            <person name="Steindorff A."/>
            <person name="Ohm R.A."/>
            <person name="Martin F."/>
            <person name="Silar P."/>
            <person name="Natvig D.O."/>
            <person name="Lalanne C."/>
            <person name="Gautier V."/>
            <person name="Ament-Velasquez S.L."/>
            <person name="Kruys A."/>
            <person name="Hutchinson M.I."/>
            <person name="Powell A.J."/>
            <person name="Barry K."/>
            <person name="Miller A.N."/>
            <person name="Grigoriev I.V."/>
            <person name="Debuchy R."/>
            <person name="Gladieux P."/>
            <person name="Hiltunen Thoren M."/>
            <person name="Johannesson H."/>
        </authorList>
    </citation>
    <scope>NUCLEOTIDE SEQUENCE</scope>
    <source>
        <strain evidence="2">CBS 168.71</strain>
    </source>
</reference>
<keyword evidence="1" id="KW-0812">Transmembrane</keyword>